<evidence type="ECO:0000313" key="4">
    <source>
        <dbReference type="Proteomes" id="UP001497623"/>
    </source>
</evidence>
<dbReference type="GO" id="GO:0045944">
    <property type="term" value="P:positive regulation of transcription by RNA polymerase II"/>
    <property type="evidence" value="ECO:0007669"/>
    <property type="project" value="TreeGrafter"/>
</dbReference>
<reference evidence="3 4" key="1">
    <citation type="submission" date="2024-05" db="EMBL/GenBank/DDBJ databases">
        <authorList>
            <person name="Wallberg A."/>
        </authorList>
    </citation>
    <scope>NUCLEOTIDE SEQUENCE [LARGE SCALE GENOMIC DNA]</scope>
</reference>
<dbReference type="GO" id="GO:0005634">
    <property type="term" value="C:nucleus"/>
    <property type="evidence" value="ECO:0007669"/>
    <property type="project" value="TreeGrafter"/>
</dbReference>
<organism evidence="3 4">
    <name type="scientific">Meganyctiphanes norvegica</name>
    <name type="common">Northern krill</name>
    <name type="synonym">Thysanopoda norvegica</name>
    <dbReference type="NCBI Taxonomy" id="48144"/>
    <lineage>
        <taxon>Eukaryota</taxon>
        <taxon>Metazoa</taxon>
        <taxon>Ecdysozoa</taxon>
        <taxon>Arthropoda</taxon>
        <taxon>Crustacea</taxon>
        <taxon>Multicrustacea</taxon>
        <taxon>Malacostraca</taxon>
        <taxon>Eumalacostraca</taxon>
        <taxon>Eucarida</taxon>
        <taxon>Euphausiacea</taxon>
        <taxon>Euphausiidae</taxon>
        <taxon>Meganyctiphanes</taxon>
    </lineage>
</organism>
<feature type="non-terminal residue" evidence="3">
    <location>
        <position position="1"/>
    </location>
</feature>
<evidence type="ECO:0000259" key="2">
    <source>
        <dbReference type="PROSITE" id="PS50888"/>
    </source>
</evidence>
<dbReference type="SMART" id="SM00353">
    <property type="entry name" value="HLH"/>
    <property type="match status" value="1"/>
</dbReference>
<feature type="region of interest" description="Disordered" evidence="1">
    <location>
        <begin position="1"/>
        <end position="54"/>
    </location>
</feature>
<dbReference type="CDD" id="cd11431">
    <property type="entry name" value="bHLH_TS_taxi_Dei"/>
    <property type="match status" value="1"/>
</dbReference>
<feature type="compositionally biased region" description="Basic and acidic residues" evidence="1">
    <location>
        <begin position="1"/>
        <end position="10"/>
    </location>
</feature>
<proteinExistence type="predicted"/>
<gene>
    <name evidence="3" type="ORF">MNOR_LOCUS27297</name>
</gene>
<evidence type="ECO:0000313" key="3">
    <source>
        <dbReference type="EMBL" id="CAL4133731.1"/>
    </source>
</evidence>
<dbReference type="PANTHER" id="PTHR19290">
    <property type="entry name" value="BASIC HELIX-LOOP-HELIX PROTEIN NEUROGENIN-RELATED"/>
    <property type="match status" value="1"/>
</dbReference>
<protein>
    <recommendedName>
        <fullName evidence="2">BHLH domain-containing protein</fullName>
    </recommendedName>
</protein>
<name>A0AAV2RQ33_MEGNR</name>
<dbReference type="GO" id="GO:0046983">
    <property type="term" value="F:protein dimerization activity"/>
    <property type="evidence" value="ECO:0007669"/>
    <property type="project" value="InterPro"/>
</dbReference>
<dbReference type="SUPFAM" id="SSF47459">
    <property type="entry name" value="HLH, helix-loop-helix DNA-binding domain"/>
    <property type="match status" value="1"/>
</dbReference>
<keyword evidence="4" id="KW-1185">Reference proteome</keyword>
<accession>A0AAV2RQ33</accession>
<dbReference type="GO" id="GO:0007423">
    <property type="term" value="P:sensory organ development"/>
    <property type="evidence" value="ECO:0007669"/>
    <property type="project" value="TreeGrafter"/>
</dbReference>
<evidence type="ECO:0000256" key="1">
    <source>
        <dbReference type="SAM" id="MobiDB-lite"/>
    </source>
</evidence>
<comment type="caution">
    <text evidence="3">The sequence shown here is derived from an EMBL/GenBank/DDBJ whole genome shotgun (WGS) entry which is preliminary data.</text>
</comment>
<dbReference type="GO" id="GO:0070888">
    <property type="term" value="F:E-box binding"/>
    <property type="evidence" value="ECO:0007669"/>
    <property type="project" value="TreeGrafter"/>
</dbReference>
<dbReference type="GO" id="GO:0003700">
    <property type="term" value="F:DNA-binding transcription factor activity"/>
    <property type="evidence" value="ECO:0007669"/>
    <property type="project" value="TreeGrafter"/>
</dbReference>
<feature type="region of interest" description="Disordered" evidence="1">
    <location>
        <begin position="88"/>
        <end position="113"/>
    </location>
</feature>
<sequence>NMTRKVEIEAHSPAPGGAAEDLLQVDTNNNSSNEDTSGPDTHTTSSNSGSDCSTDYEIKSVLKYALRPRSLHNRKLQHLDETDIEFDLPLPRSTSKGKRGGGRRSNKPRILSRYKRKNANARERGRMRQINTAFEALQGILPVATSPMGPDPGSPRGKVGGVATLTKITTLRLAAGYIQALQDILDADERGETPDNADSAYSWLLSSLLQEDLDEEDNHVEETTDPNAWALPYFTNTSKRSIPKDVPKVESPWTYGEMLHHTVLDPPQKRFKHEPHHEYSEDPSEGNITFIYTESTGLELEHLGPYSTITDTDTINLLLNQKNNTIPFLQ</sequence>
<feature type="domain" description="BHLH" evidence="2">
    <location>
        <begin position="114"/>
        <end position="181"/>
    </location>
</feature>
<feature type="compositionally biased region" description="Basic residues" evidence="1">
    <location>
        <begin position="95"/>
        <end position="113"/>
    </location>
</feature>
<dbReference type="InterPro" id="IPR050359">
    <property type="entry name" value="bHLH_transcription_factors"/>
</dbReference>
<dbReference type="Proteomes" id="UP001497623">
    <property type="component" value="Unassembled WGS sequence"/>
</dbReference>
<dbReference type="InterPro" id="IPR036638">
    <property type="entry name" value="HLH_DNA-bd_sf"/>
</dbReference>
<dbReference type="Pfam" id="PF00010">
    <property type="entry name" value="HLH"/>
    <property type="match status" value="1"/>
</dbReference>
<dbReference type="EMBL" id="CAXKWB010028488">
    <property type="protein sequence ID" value="CAL4133731.1"/>
    <property type="molecule type" value="Genomic_DNA"/>
</dbReference>
<dbReference type="InterPro" id="IPR011598">
    <property type="entry name" value="bHLH_dom"/>
</dbReference>
<dbReference type="GO" id="GO:0061564">
    <property type="term" value="P:axon development"/>
    <property type="evidence" value="ECO:0007669"/>
    <property type="project" value="TreeGrafter"/>
</dbReference>
<feature type="compositionally biased region" description="Polar residues" evidence="1">
    <location>
        <begin position="34"/>
        <end position="53"/>
    </location>
</feature>
<dbReference type="Gene3D" id="4.10.280.10">
    <property type="entry name" value="Helix-loop-helix DNA-binding domain"/>
    <property type="match status" value="1"/>
</dbReference>
<dbReference type="PROSITE" id="PS50888">
    <property type="entry name" value="BHLH"/>
    <property type="match status" value="1"/>
</dbReference>
<dbReference type="AlphaFoldDB" id="A0AAV2RQ33"/>